<accession>A0A6J5B6I7</accession>
<dbReference type="AlphaFoldDB" id="A0A6J5B6I7"/>
<dbReference type="Pfam" id="PF17820">
    <property type="entry name" value="PDZ_6"/>
    <property type="match status" value="1"/>
</dbReference>
<keyword evidence="8" id="KW-1185">Reference proteome</keyword>
<name>A0A6J5B6I7_9BURK</name>
<dbReference type="PANTHER" id="PTHR32060">
    <property type="entry name" value="TAIL-SPECIFIC PROTEASE"/>
    <property type="match status" value="1"/>
</dbReference>
<dbReference type="GO" id="GO:0008236">
    <property type="term" value="F:serine-type peptidase activity"/>
    <property type="evidence" value="ECO:0007669"/>
    <property type="project" value="UniProtKB-KW"/>
</dbReference>
<dbReference type="GO" id="GO:0030288">
    <property type="term" value="C:outer membrane-bounded periplasmic space"/>
    <property type="evidence" value="ECO:0007669"/>
    <property type="project" value="TreeGrafter"/>
</dbReference>
<dbReference type="InterPro" id="IPR041489">
    <property type="entry name" value="PDZ_6"/>
</dbReference>
<dbReference type="InterPro" id="IPR005151">
    <property type="entry name" value="Tail-specific_protease"/>
</dbReference>
<dbReference type="CDD" id="cd06782">
    <property type="entry name" value="cpPDZ_CPP-like"/>
    <property type="match status" value="1"/>
</dbReference>
<dbReference type="Proteomes" id="UP000507979">
    <property type="component" value="Unassembled WGS sequence"/>
</dbReference>
<dbReference type="PANTHER" id="PTHR32060:SF30">
    <property type="entry name" value="CARBOXY-TERMINAL PROCESSING PROTEASE CTPA"/>
    <property type="match status" value="1"/>
</dbReference>
<evidence type="ECO:0000256" key="2">
    <source>
        <dbReference type="ARBA" id="ARBA00022670"/>
    </source>
</evidence>
<dbReference type="PROSITE" id="PS50106">
    <property type="entry name" value="PDZ"/>
    <property type="match status" value="1"/>
</dbReference>
<reference evidence="7 8" key="1">
    <citation type="submission" date="2020-04" db="EMBL/GenBank/DDBJ databases">
        <authorList>
            <person name="De Canck E."/>
        </authorList>
    </citation>
    <scope>NUCLEOTIDE SEQUENCE [LARGE SCALE GENOMIC DNA]</scope>
    <source>
        <strain evidence="7 8">LMG 26845</strain>
    </source>
</reference>
<evidence type="ECO:0000256" key="5">
    <source>
        <dbReference type="SAM" id="SignalP"/>
    </source>
</evidence>
<dbReference type="InterPro" id="IPR029045">
    <property type="entry name" value="ClpP/crotonase-like_dom_sf"/>
</dbReference>
<dbReference type="CDD" id="cd07560">
    <property type="entry name" value="Peptidase_S41_CPP"/>
    <property type="match status" value="1"/>
</dbReference>
<evidence type="ECO:0000256" key="1">
    <source>
        <dbReference type="ARBA" id="ARBA00009179"/>
    </source>
</evidence>
<organism evidence="7 8">
    <name type="scientific">Achromobacter insuavis</name>
    <dbReference type="NCBI Taxonomy" id="1287735"/>
    <lineage>
        <taxon>Bacteria</taxon>
        <taxon>Pseudomonadati</taxon>
        <taxon>Pseudomonadota</taxon>
        <taxon>Betaproteobacteria</taxon>
        <taxon>Burkholderiales</taxon>
        <taxon>Alcaligenaceae</taxon>
        <taxon>Achromobacter</taxon>
    </lineage>
</organism>
<sequence length="470" mass="47813">MIGARQASRPRLPRPALALLLACGIALAPPARAQSRQQVEGTLAAALTQLTDQYVDPLDSRALAVHGLRALAALPGAADDARKASIAQAIQAEDKAAGITPQTRILADEILRFDAGAPRAAALEAALRGMLASLDAHSRVATRAEMAPPPASIGLEMSMQQGALTVERPLPGSPGERAGIQAGDIIASVDGRPTAGLPLPEAVALLRGAPGTRPQVVIQRPGAAAPLVMHPVRGPVQAPPSVRPEWAGAVAVIRISAFQSQTGEQLRTALDTAIAGNGAPLAGVVLDLRGNSGGLLEATQDVAGAVLAEGTRLGSLRGRTPPNTVTLVARHGRLPHDVPMVILVDARTGAGAEIVAAALQDHGRGLLIGARTAGAGTIQTVLPLPDAQGALVVTSARVYRSDGTPLDRDGVTPDLLLDSATGRITVRAAIAADFNQPMAQRIRAALAAAPAGADLARLAALTALQGAGRR</sequence>
<dbReference type="GO" id="GO:0006508">
    <property type="term" value="P:proteolysis"/>
    <property type="evidence" value="ECO:0007669"/>
    <property type="project" value="UniProtKB-KW"/>
</dbReference>
<evidence type="ECO:0000313" key="8">
    <source>
        <dbReference type="Proteomes" id="UP000507979"/>
    </source>
</evidence>
<keyword evidence="5" id="KW-0732">Signal</keyword>
<evidence type="ECO:0000256" key="4">
    <source>
        <dbReference type="ARBA" id="ARBA00022825"/>
    </source>
</evidence>
<proteinExistence type="inferred from homology"/>
<dbReference type="InterPro" id="IPR004447">
    <property type="entry name" value="Peptidase_S41A"/>
</dbReference>
<dbReference type="Gene3D" id="3.30.750.44">
    <property type="match status" value="1"/>
</dbReference>
<evidence type="ECO:0000259" key="6">
    <source>
        <dbReference type="PROSITE" id="PS50106"/>
    </source>
</evidence>
<dbReference type="InterPro" id="IPR001478">
    <property type="entry name" value="PDZ"/>
</dbReference>
<feature type="signal peptide" evidence="5">
    <location>
        <begin position="1"/>
        <end position="33"/>
    </location>
</feature>
<dbReference type="SMART" id="SM00228">
    <property type="entry name" value="PDZ"/>
    <property type="match status" value="1"/>
</dbReference>
<dbReference type="GO" id="GO:0007165">
    <property type="term" value="P:signal transduction"/>
    <property type="evidence" value="ECO:0007669"/>
    <property type="project" value="TreeGrafter"/>
</dbReference>
<feature type="domain" description="PDZ" evidence="6">
    <location>
        <begin position="139"/>
        <end position="221"/>
    </location>
</feature>
<dbReference type="SUPFAM" id="SSF52096">
    <property type="entry name" value="ClpP/crotonase"/>
    <property type="match status" value="1"/>
</dbReference>
<dbReference type="EMBL" id="CADIJR010000065">
    <property type="protein sequence ID" value="CAB3692598.1"/>
    <property type="molecule type" value="Genomic_DNA"/>
</dbReference>
<dbReference type="Gene3D" id="3.90.226.10">
    <property type="entry name" value="2-enoyl-CoA Hydratase, Chain A, domain 1"/>
    <property type="match status" value="1"/>
</dbReference>
<gene>
    <name evidence="7" type="ORF">LMG26845_04825</name>
</gene>
<dbReference type="GO" id="GO:0004175">
    <property type="term" value="F:endopeptidase activity"/>
    <property type="evidence" value="ECO:0007669"/>
    <property type="project" value="TreeGrafter"/>
</dbReference>
<dbReference type="SUPFAM" id="SSF50156">
    <property type="entry name" value="PDZ domain-like"/>
    <property type="match status" value="1"/>
</dbReference>
<protein>
    <recommendedName>
        <fullName evidence="6">PDZ domain-containing protein</fullName>
    </recommendedName>
</protein>
<evidence type="ECO:0000313" key="7">
    <source>
        <dbReference type="EMBL" id="CAB3692598.1"/>
    </source>
</evidence>
<dbReference type="Gene3D" id="2.30.42.10">
    <property type="match status" value="1"/>
</dbReference>
<dbReference type="SMART" id="SM00245">
    <property type="entry name" value="TSPc"/>
    <property type="match status" value="1"/>
</dbReference>
<keyword evidence="4" id="KW-0720">Serine protease</keyword>
<keyword evidence="3" id="KW-0378">Hydrolase</keyword>
<dbReference type="Pfam" id="PF03572">
    <property type="entry name" value="Peptidase_S41"/>
    <property type="match status" value="1"/>
</dbReference>
<comment type="similarity">
    <text evidence="1">Belongs to the peptidase S41A family.</text>
</comment>
<keyword evidence="2" id="KW-0645">Protease</keyword>
<feature type="chain" id="PRO_5026978608" description="PDZ domain-containing protein" evidence="5">
    <location>
        <begin position="34"/>
        <end position="470"/>
    </location>
</feature>
<evidence type="ECO:0000256" key="3">
    <source>
        <dbReference type="ARBA" id="ARBA00022801"/>
    </source>
</evidence>
<dbReference type="InterPro" id="IPR036034">
    <property type="entry name" value="PDZ_sf"/>
</dbReference>